<evidence type="ECO:0000259" key="9">
    <source>
        <dbReference type="Pfam" id="PF02224"/>
    </source>
</evidence>
<dbReference type="GO" id="GO:0005829">
    <property type="term" value="C:cytosol"/>
    <property type="evidence" value="ECO:0007669"/>
    <property type="project" value="TreeGrafter"/>
</dbReference>
<feature type="binding site" evidence="8">
    <location>
        <begin position="19"/>
        <end position="27"/>
    </location>
    <ligand>
        <name>ATP</name>
        <dbReference type="ChEBI" id="CHEBI:30616"/>
    </ligand>
</feature>
<dbReference type="InterPro" id="IPR027417">
    <property type="entry name" value="P-loop_NTPase"/>
</dbReference>
<dbReference type="GO" id="GO:0015949">
    <property type="term" value="P:nucleobase-containing small molecule interconversion"/>
    <property type="evidence" value="ECO:0007669"/>
    <property type="project" value="TreeGrafter"/>
</dbReference>
<keyword evidence="11" id="KW-1185">Reference proteome</keyword>
<dbReference type="Gene3D" id="3.40.50.300">
    <property type="entry name" value="P-loop containing nucleotide triphosphate hydrolases"/>
    <property type="match status" value="1"/>
</dbReference>
<dbReference type="Proteomes" id="UP000182761">
    <property type="component" value="Unassembled WGS sequence"/>
</dbReference>
<proteinExistence type="inferred from homology"/>
<sequence>MTGNNMKNNKINPIIAFDGYSSTGKSSYAKMLAQKFGWFHIDTGAMYRAVTLYAIENFYKNNTIDELALIVHLNDIHIEFKQNSDSSNNEIYLNSKNVENRIRAFDISEQVSLVAKIPEVREYLVKQQRNIGKNGGIVMDGRDIGTVVFPNADLKFFITASIEERAKRRFLDFKKLHKNISLQEVEENLKQRDYIDENRLVAPLIQATDAVLIDNTHLSKEETFCKIVQIVKNRFKFE</sequence>
<evidence type="ECO:0000256" key="3">
    <source>
        <dbReference type="ARBA" id="ARBA00022741"/>
    </source>
</evidence>
<comment type="catalytic activity">
    <reaction evidence="6 8">
        <text>dCMP + ATP = dCDP + ADP</text>
        <dbReference type="Rhea" id="RHEA:25094"/>
        <dbReference type="ChEBI" id="CHEBI:30616"/>
        <dbReference type="ChEBI" id="CHEBI:57566"/>
        <dbReference type="ChEBI" id="CHEBI:58593"/>
        <dbReference type="ChEBI" id="CHEBI:456216"/>
        <dbReference type="EC" id="2.7.4.25"/>
    </reaction>
</comment>
<dbReference type="STRING" id="1586267.GCA_001418685_01258"/>
<comment type="subcellular location">
    <subcellularLocation>
        <location evidence="8">Cytoplasm</location>
    </subcellularLocation>
</comment>
<comment type="similarity">
    <text evidence="1 8">Belongs to the cytidylate kinase family. Type 1 subfamily.</text>
</comment>
<dbReference type="PANTHER" id="PTHR21299:SF2">
    <property type="entry name" value="CYTIDYLATE KINASE"/>
    <property type="match status" value="1"/>
</dbReference>
<keyword evidence="2 8" id="KW-0808">Transferase</keyword>
<keyword evidence="4 8" id="KW-0418">Kinase</keyword>
<dbReference type="SUPFAM" id="SSF52540">
    <property type="entry name" value="P-loop containing nucleoside triphosphate hydrolases"/>
    <property type="match status" value="1"/>
</dbReference>
<dbReference type="InterPro" id="IPR003136">
    <property type="entry name" value="Cytidylate_kin"/>
</dbReference>
<dbReference type="CDD" id="cd02020">
    <property type="entry name" value="CMPK"/>
    <property type="match status" value="1"/>
</dbReference>
<comment type="catalytic activity">
    <reaction evidence="7 8">
        <text>CMP + ATP = CDP + ADP</text>
        <dbReference type="Rhea" id="RHEA:11600"/>
        <dbReference type="ChEBI" id="CHEBI:30616"/>
        <dbReference type="ChEBI" id="CHEBI:58069"/>
        <dbReference type="ChEBI" id="CHEBI:60377"/>
        <dbReference type="ChEBI" id="CHEBI:456216"/>
        <dbReference type="EC" id="2.7.4.25"/>
    </reaction>
</comment>
<reference evidence="10 11" key="1">
    <citation type="submission" date="2016-01" db="EMBL/GenBank/DDBJ databases">
        <authorList>
            <person name="McClelland M."/>
            <person name="Jain A."/>
            <person name="Saraogi P."/>
            <person name="Mendelson R."/>
            <person name="Westerman R."/>
            <person name="SanMiguel P."/>
            <person name="Csonka L."/>
        </authorList>
    </citation>
    <scope>NUCLEOTIDE SEQUENCE [LARGE SCALE GENOMIC DNA]</scope>
    <source>
        <strain evidence="10 11">R-53146</strain>
    </source>
</reference>
<evidence type="ECO:0000256" key="1">
    <source>
        <dbReference type="ARBA" id="ARBA00009427"/>
    </source>
</evidence>
<evidence type="ECO:0000313" key="10">
    <source>
        <dbReference type="EMBL" id="CVK16405.1"/>
    </source>
</evidence>
<dbReference type="HAMAP" id="MF_00238">
    <property type="entry name" value="Cytidyl_kinase_type1"/>
    <property type="match status" value="1"/>
</dbReference>
<evidence type="ECO:0000256" key="6">
    <source>
        <dbReference type="ARBA" id="ARBA00047615"/>
    </source>
</evidence>
<dbReference type="GO" id="GO:0036430">
    <property type="term" value="F:CMP kinase activity"/>
    <property type="evidence" value="ECO:0007669"/>
    <property type="project" value="RHEA"/>
</dbReference>
<dbReference type="AlphaFoldDB" id="A0A0X3AQS7"/>
<dbReference type="NCBIfam" id="TIGR00017">
    <property type="entry name" value="cmk"/>
    <property type="match status" value="1"/>
</dbReference>
<dbReference type="GO" id="GO:0005524">
    <property type="term" value="F:ATP binding"/>
    <property type="evidence" value="ECO:0007669"/>
    <property type="project" value="UniProtKB-UniRule"/>
</dbReference>
<evidence type="ECO:0000313" key="11">
    <source>
        <dbReference type="Proteomes" id="UP000182761"/>
    </source>
</evidence>
<dbReference type="InterPro" id="IPR011994">
    <property type="entry name" value="Cytidylate_kinase_dom"/>
</dbReference>
<evidence type="ECO:0000256" key="4">
    <source>
        <dbReference type="ARBA" id="ARBA00022777"/>
    </source>
</evidence>
<evidence type="ECO:0000256" key="5">
    <source>
        <dbReference type="ARBA" id="ARBA00022840"/>
    </source>
</evidence>
<dbReference type="EC" id="2.7.4.25" evidence="8"/>
<organism evidence="10 11">
    <name type="scientific">Apibacter mensalis</name>
    <dbReference type="NCBI Taxonomy" id="1586267"/>
    <lineage>
        <taxon>Bacteria</taxon>
        <taxon>Pseudomonadati</taxon>
        <taxon>Bacteroidota</taxon>
        <taxon>Flavobacteriia</taxon>
        <taxon>Flavobacteriales</taxon>
        <taxon>Weeksellaceae</taxon>
        <taxon>Apibacter</taxon>
    </lineage>
</organism>
<evidence type="ECO:0000256" key="2">
    <source>
        <dbReference type="ARBA" id="ARBA00022679"/>
    </source>
</evidence>
<dbReference type="GO" id="GO:0036431">
    <property type="term" value="F:dCMP kinase activity"/>
    <property type="evidence" value="ECO:0007669"/>
    <property type="project" value="InterPro"/>
</dbReference>
<dbReference type="PANTHER" id="PTHR21299">
    <property type="entry name" value="CYTIDYLATE KINASE/PANTOATE-BETA-ALANINE LIGASE"/>
    <property type="match status" value="1"/>
</dbReference>
<keyword evidence="8" id="KW-0963">Cytoplasm</keyword>
<dbReference type="GO" id="GO:0006220">
    <property type="term" value="P:pyrimidine nucleotide metabolic process"/>
    <property type="evidence" value="ECO:0007669"/>
    <property type="project" value="UniProtKB-UniRule"/>
</dbReference>
<evidence type="ECO:0000256" key="7">
    <source>
        <dbReference type="ARBA" id="ARBA00048478"/>
    </source>
</evidence>
<feature type="domain" description="Cytidylate kinase" evidence="9">
    <location>
        <begin position="15"/>
        <end position="232"/>
    </location>
</feature>
<keyword evidence="5 8" id="KW-0067">ATP-binding</keyword>
<accession>A0A0X3AQS7</accession>
<dbReference type="EMBL" id="FCOR01000007">
    <property type="protein sequence ID" value="CVK16405.1"/>
    <property type="molecule type" value="Genomic_DNA"/>
</dbReference>
<protein>
    <recommendedName>
        <fullName evidence="8">Cytidylate kinase</fullName>
        <shortName evidence="8">CK</shortName>
        <ecNumber evidence="8">2.7.4.25</ecNumber>
    </recommendedName>
    <alternativeName>
        <fullName evidence="8">Cytidine monophosphate kinase</fullName>
        <shortName evidence="8">CMP kinase</shortName>
    </alternativeName>
</protein>
<name>A0A0X3AQS7_9FLAO</name>
<dbReference type="Pfam" id="PF02224">
    <property type="entry name" value="Cytidylate_kin"/>
    <property type="match status" value="1"/>
</dbReference>
<gene>
    <name evidence="8" type="primary">cmk</name>
    <name evidence="10" type="ORF">Ga0061079_1077</name>
</gene>
<keyword evidence="3 8" id="KW-0547">Nucleotide-binding</keyword>
<evidence type="ECO:0000256" key="8">
    <source>
        <dbReference type="HAMAP-Rule" id="MF_00238"/>
    </source>
</evidence>